<dbReference type="Proteomes" id="UP000322667">
    <property type="component" value="Chromosome A03"/>
</dbReference>
<organism evidence="1 2">
    <name type="scientific">Gossypium tomentosum</name>
    <name type="common">Hawaiian cotton</name>
    <name type="synonym">Gossypium sandvicense</name>
    <dbReference type="NCBI Taxonomy" id="34277"/>
    <lineage>
        <taxon>Eukaryota</taxon>
        <taxon>Viridiplantae</taxon>
        <taxon>Streptophyta</taxon>
        <taxon>Embryophyta</taxon>
        <taxon>Tracheophyta</taxon>
        <taxon>Spermatophyta</taxon>
        <taxon>Magnoliopsida</taxon>
        <taxon>eudicotyledons</taxon>
        <taxon>Gunneridae</taxon>
        <taxon>Pentapetalae</taxon>
        <taxon>rosids</taxon>
        <taxon>malvids</taxon>
        <taxon>Malvales</taxon>
        <taxon>Malvaceae</taxon>
        <taxon>Malvoideae</taxon>
        <taxon>Gossypium</taxon>
    </lineage>
</organism>
<keyword evidence="2" id="KW-1185">Reference proteome</keyword>
<name>A0A5D2R798_GOSTO</name>
<gene>
    <name evidence="1" type="ORF">ES332_A03G152900v1</name>
</gene>
<proteinExistence type="predicted"/>
<dbReference type="EMBL" id="CM017612">
    <property type="protein sequence ID" value="TYI36599.1"/>
    <property type="molecule type" value="Genomic_DNA"/>
</dbReference>
<accession>A0A5D2R798</accession>
<reference evidence="1 2" key="1">
    <citation type="submission" date="2019-07" db="EMBL/GenBank/DDBJ databases">
        <title>WGS assembly of Gossypium tomentosum.</title>
        <authorList>
            <person name="Chen Z.J."/>
            <person name="Sreedasyam A."/>
            <person name="Ando A."/>
            <person name="Song Q."/>
            <person name="De L."/>
            <person name="Hulse-Kemp A."/>
            <person name="Ding M."/>
            <person name="Ye W."/>
            <person name="Kirkbride R."/>
            <person name="Jenkins J."/>
            <person name="Plott C."/>
            <person name="Lovell J."/>
            <person name="Lin Y.-M."/>
            <person name="Vaughn R."/>
            <person name="Liu B."/>
            <person name="Li W."/>
            <person name="Simpson S."/>
            <person name="Scheffler B."/>
            <person name="Saski C."/>
            <person name="Grover C."/>
            <person name="Hu G."/>
            <person name="Conover J."/>
            <person name="Carlson J."/>
            <person name="Shu S."/>
            <person name="Boston L."/>
            <person name="Williams M."/>
            <person name="Peterson D."/>
            <person name="Mcgee K."/>
            <person name="Jones D."/>
            <person name="Wendel J."/>
            <person name="Stelly D."/>
            <person name="Grimwood J."/>
            <person name="Schmutz J."/>
        </authorList>
    </citation>
    <scope>NUCLEOTIDE SEQUENCE [LARGE SCALE GENOMIC DNA]</scope>
    <source>
        <strain evidence="1">7179.01</strain>
    </source>
</reference>
<evidence type="ECO:0000313" key="2">
    <source>
        <dbReference type="Proteomes" id="UP000322667"/>
    </source>
</evidence>
<evidence type="ECO:0000313" key="1">
    <source>
        <dbReference type="EMBL" id="TYI36599.1"/>
    </source>
</evidence>
<protein>
    <submittedName>
        <fullName evidence="1">Uncharacterized protein</fullName>
    </submittedName>
</protein>
<dbReference type="AlphaFoldDB" id="A0A5D2R798"/>
<sequence length="90" mass="9784">MLLLIDSKKGLSGDKHVAEINMPPGNSCLVAKKMKYRVDWLGVEASRVGCFLPPNTGTVFFAFTCMVSEVEASKPGEAKKPRRPRLMGSG</sequence>